<keyword evidence="4 10" id="KW-0812">Transmembrane</keyword>
<evidence type="ECO:0000256" key="6">
    <source>
        <dbReference type="ARBA" id="ARBA00022989"/>
    </source>
</evidence>
<comment type="similarity">
    <text evidence="2">Belongs to the CSC1 (TC 1.A.17) family.</text>
</comment>
<evidence type="ECO:0000259" key="11">
    <source>
        <dbReference type="Pfam" id="PF02714"/>
    </source>
</evidence>
<dbReference type="Pfam" id="PF13967">
    <property type="entry name" value="RSN1_TM"/>
    <property type="match status" value="1"/>
</dbReference>
<evidence type="ECO:0000256" key="5">
    <source>
        <dbReference type="ARBA" id="ARBA00022837"/>
    </source>
</evidence>
<evidence type="ECO:0000256" key="8">
    <source>
        <dbReference type="ARBA" id="ARBA00023136"/>
    </source>
</evidence>
<gene>
    <name evidence="14" type="ORF">PIB30_016907</name>
</gene>
<dbReference type="PANTHER" id="PTHR13018:SF96">
    <property type="entry name" value="OS05G0393800 PROTEIN"/>
    <property type="match status" value="1"/>
</dbReference>
<evidence type="ECO:0000256" key="9">
    <source>
        <dbReference type="ARBA" id="ARBA00023303"/>
    </source>
</evidence>
<proteinExistence type="inferred from homology"/>
<feature type="transmembrane region" description="Helical" evidence="10">
    <location>
        <begin position="12"/>
        <end position="30"/>
    </location>
</feature>
<evidence type="ECO:0000256" key="4">
    <source>
        <dbReference type="ARBA" id="ARBA00022692"/>
    </source>
</evidence>
<evidence type="ECO:0008006" key="16">
    <source>
        <dbReference type="Google" id="ProtNLM"/>
    </source>
</evidence>
<feature type="transmembrane region" description="Helical" evidence="10">
    <location>
        <begin position="101"/>
        <end position="121"/>
    </location>
</feature>
<feature type="domain" description="CSC1/OSCA1-like 7TM region" evidence="11">
    <location>
        <begin position="369"/>
        <end position="411"/>
    </location>
</feature>
<dbReference type="InterPro" id="IPR045122">
    <property type="entry name" value="Csc1-like"/>
</dbReference>
<evidence type="ECO:0000256" key="2">
    <source>
        <dbReference type="ARBA" id="ARBA00007779"/>
    </source>
</evidence>
<accession>A0ABU6W8M8</accession>
<feature type="domain" description="CSC1/OSCA1-like N-terminal transmembrane" evidence="12">
    <location>
        <begin position="7"/>
        <end position="175"/>
    </location>
</feature>
<evidence type="ECO:0000256" key="10">
    <source>
        <dbReference type="SAM" id="Phobius"/>
    </source>
</evidence>
<feature type="transmembrane region" description="Helical" evidence="10">
    <location>
        <begin position="154"/>
        <end position="173"/>
    </location>
</feature>
<dbReference type="InterPro" id="IPR027815">
    <property type="entry name" value="CSC1/OSCA1-like_cyt"/>
</dbReference>
<evidence type="ECO:0000256" key="7">
    <source>
        <dbReference type="ARBA" id="ARBA00023065"/>
    </source>
</evidence>
<evidence type="ECO:0000313" key="15">
    <source>
        <dbReference type="Proteomes" id="UP001341840"/>
    </source>
</evidence>
<dbReference type="InterPro" id="IPR003864">
    <property type="entry name" value="CSC1/OSCA1-like_7TM"/>
</dbReference>
<keyword evidence="15" id="KW-1185">Reference proteome</keyword>
<dbReference type="Pfam" id="PF14703">
    <property type="entry name" value="PHM7_cyt"/>
    <property type="match status" value="1"/>
</dbReference>
<protein>
    <recommendedName>
        <fullName evidence="16">Calcium permeable stress-gated cation channel 1</fullName>
    </recommendedName>
</protein>
<dbReference type="InterPro" id="IPR032880">
    <property type="entry name" value="CSC1/OSCA1-like_N"/>
</dbReference>
<keyword evidence="7" id="KW-0406">Ion transport</keyword>
<evidence type="ECO:0000256" key="1">
    <source>
        <dbReference type="ARBA" id="ARBA00004141"/>
    </source>
</evidence>
<keyword evidence="9" id="KW-0407">Ion channel</keyword>
<feature type="domain" description="CSC1/OSCA1-like cytosolic" evidence="13">
    <location>
        <begin position="196"/>
        <end position="358"/>
    </location>
</feature>
<reference evidence="14 15" key="1">
    <citation type="journal article" date="2023" name="Plants (Basel)">
        <title>Bridging the Gap: Combining Genomics and Transcriptomics Approaches to Understand Stylosanthes scabra, an Orphan Legume from the Brazilian Caatinga.</title>
        <authorList>
            <person name="Ferreira-Neto J.R.C."/>
            <person name="da Silva M.D."/>
            <person name="Binneck E."/>
            <person name="de Melo N.F."/>
            <person name="da Silva R.H."/>
            <person name="de Melo A.L.T.M."/>
            <person name="Pandolfi V."/>
            <person name="Bustamante F.O."/>
            <person name="Brasileiro-Vidal A.C."/>
            <person name="Benko-Iseppon A.M."/>
        </authorList>
    </citation>
    <scope>NUCLEOTIDE SEQUENCE [LARGE SCALE GENOMIC DNA]</scope>
    <source>
        <tissue evidence="14">Leaves</tissue>
    </source>
</reference>
<dbReference type="Proteomes" id="UP001341840">
    <property type="component" value="Unassembled WGS sequence"/>
</dbReference>
<organism evidence="14 15">
    <name type="scientific">Stylosanthes scabra</name>
    <dbReference type="NCBI Taxonomy" id="79078"/>
    <lineage>
        <taxon>Eukaryota</taxon>
        <taxon>Viridiplantae</taxon>
        <taxon>Streptophyta</taxon>
        <taxon>Embryophyta</taxon>
        <taxon>Tracheophyta</taxon>
        <taxon>Spermatophyta</taxon>
        <taxon>Magnoliopsida</taxon>
        <taxon>eudicotyledons</taxon>
        <taxon>Gunneridae</taxon>
        <taxon>Pentapetalae</taxon>
        <taxon>rosids</taxon>
        <taxon>fabids</taxon>
        <taxon>Fabales</taxon>
        <taxon>Fabaceae</taxon>
        <taxon>Papilionoideae</taxon>
        <taxon>50 kb inversion clade</taxon>
        <taxon>dalbergioids sensu lato</taxon>
        <taxon>Dalbergieae</taxon>
        <taxon>Pterocarpus clade</taxon>
        <taxon>Stylosanthes</taxon>
    </lineage>
</organism>
<evidence type="ECO:0000259" key="13">
    <source>
        <dbReference type="Pfam" id="PF14703"/>
    </source>
</evidence>
<dbReference type="Pfam" id="PF02714">
    <property type="entry name" value="RSN1_7TM"/>
    <property type="match status" value="1"/>
</dbReference>
<comment type="subcellular location">
    <subcellularLocation>
        <location evidence="1">Membrane</location>
        <topology evidence="1">Multi-pass membrane protein</topology>
    </subcellularLocation>
</comment>
<dbReference type="PANTHER" id="PTHR13018">
    <property type="entry name" value="PROBABLE MEMBRANE PROTEIN DUF221-RELATED"/>
    <property type="match status" value="1"/>
</dbReference>
<evidence type="ECO:0000256" key="3">
    <source>
        <dbReference type="ARBA" id="ARBA00022448"/>
    </source>
</evidence>
<keyword evidence="3" id="KW-0813">Transport</keyword>
<keyword evidence="5" id="KW-0106">Calcium</keyword>
<sequence length="413" mass="47515">MASLVDICVSAAINLLSAIAFLTAFAILRLQPINDRVYFPKWYLKGMRGSPTRSRTAVSKFVNLDYSSYLRFLDWMPAALHMPEPELIDHAGLDSAVYIRIYLLGLKIFVPIAILALGSLVPVNWTGRTLSKSHEFSNIDKLSISNVPDGSKRFWVHIGMSYLFSLWTCFTLYREYKIIAGMRLRFLAAERRRPDQFTVLVRNVPPDPDESVSEHIEHFFCVNHPDHYLLHRVVHNANKLASIVAKKRALLNWSIYYENKYERNPSQRPVTRTGMLGLFGKKVDAINHYTSLIDALSKQEEEERQKVINDPEAIIPAAFVSFKTRWGTAVCAQTQQTSNPTVWLTEWAPEPRDVYWDNLAIPYLDLNLRKLLMNVAMFFLTFFFMIPIALVQSLANVEVIERVFPFLKPIIDK</sequence>
<dbReference type="EMBL" id="JASCZI010181291">
    <property type="protein sequence ID" value="MED6181151.1"/>
    <property type="molecule type" value="Genomic_DNA"/>
</dbReference>
<evidence type="ECO:0000313" key="14">
    <source>
        <dbReference type="EMBL" id="MED6181151.1"/>
    </source>
</evidence>
<keyword evidence="8 10" id="KW-0472">Membrane</keyword>
<evidence type="ECO:0000259" key="12">
    <source>
        <dbReference type="Pfam" id="PF13967"/>
    </source>
</evidence>
<keyword evidence="6 10" id="KW-1133">Transmembrane helix</keyword>
<comment type="caution">
    <text evidence="14">The sequence shown here is derived from an EMBL/GenBank/DDBJ whole genome shotgun (WGS) entry which is preliminary data.</text>
</comment>
<name>A0ABU6W8M8_9FABA</name>
<feature type="transmembrane region" description="Helical" evidence="10">
    <location>
        <begin position="371"/>
        <end position="395"/>
    </location>
</feature>